<dbReference type="RefSeq" id="WP_218323860.1">
    <property type="nucleotide sequence ID" value="NZ_JAEEGC010000208.1"/>
</dbReference>
<evidence type="ECO:0000313" key="3">
    <source>
        <dbReference type="Proteomes" id="UP000694308"/>
    </source>
</evidence>
<sequence length="179" mass="20725">MHALYIGIPILFLILFISIPIKIRVEYNIKTFKFTLYNIDITDKINYMKTKFKIDVKYKEDQIPAVSNTSKVILNSLRDIKFKPNLNIKINIHYGLSDAAYTALVFGLLSNFICITIKLSSLFINIKNKKLNIVPEFNKLALNLEIDSIIFINLAKFIYISSIIYKNLRNSRKINLANT</sequence>
<name>A0A949TQQ0_9CLOT</name>
<feature type="transmembrane region" description="Helical" evidence="1">
    <location>
        <begin position="146"/>
        <end position="165"/>
    </location>
</feature>
<evidence type="ECO:0000313" key="2">
    <source>
        <dbReference type="EMBL" id="MBV7276780.1"/>
    </source>
</evidence>
<dbReference type="Proteomes" id="UP000694308">
    <property type="component" value="Unassembled WGS sequence"/>
</dbReference>
<feature type="transmembrane region" description="Helical" evidence="1">
    <location>
        <begin position="99"/>
        <end position="126"/>
    </location>
</feature>
<proteinExistence type="predicted"/>
<dbReference type="InterPro" id="IPR021338">
    <property type="entry name" value="DUF2953"/>
</dbReference>
<dbReference type="Pfam" id="PF11167">
    <property type="entry name" value="DUF2953"/>
    <property type="match status" value="1"/>
</dbReference>
<organism evidence="2 3">
    <name type="scientific">Clostridium thailandense</name>
    <dbReference type="NCBI Taxonomy" id="2794346"/>
    <lineage>
        <taxon>Bacteria</taxon>
        <taxon>Bacillati</taxon>
        <taxon>Bacillota</taxon>
        <taxon>Clostridia</taxon>
        <taxon>Eubacteriales</taxon>
        <taxon>Clostridiaceae</taxon>
        <taxon>Clostridium</taxon>
    </lineage>
</organism>
<dbReference type="EMBL" id="JAEEGC010000208">
    <property type="protein sequence ID" value="MBV7276780.1"/>
    <property type="molecule type" value="Genomic_DNA"/>
</dbReference>
<evidence type="ECO:0000256" key="1">
    <source>
        <dbReference type="SAM" id="Phobius"/>
    </source>
</evidence>
<keyword evidence="1" id="KW-1133">Transmembrane helix</keyword>
<dbReference type="AlphaFoldDB" id="A0A949TQQ0"/>
<accession>A0A949TQQ0</accession>
<comment type="caution">
    <text evidence="2">The sequence shown here is derived from an EMBL/GenBank/DDBJ whole genome shotgun (WGS) entry which is preliminary data.</text>
</comment>
<protein>
    <submittedName>
        <fullName evidence="2">DUF2953 domain-containing protein</fullName>
    </submittedName>
</protein>
<keyword evidence="1" id="KW-0812">Transmembrane</keyword>
<gene>
    <name evidence="2" type="ORF">I6U48_28305</name>
</gene>
<feature type="transmembrane region" description="Helical" evidence="1">
    <location>
        <begin position="6"/>
        <end position="23"/>
    </location>
</feature>
<keyword evidence="1" id="KW-0472">Membrane</keyword>
<keyword evidence="3" id="KW-1185">Reference proteome</keyword>
<reference evidence="2" key="1">
    <citation type="submission" date="2020-12" db="EMBL/GenBank/DDBJ databases">
        <title>Clostridium thailandense sp. nov., a novel acetogenic bacterium isolated from peat land soil in Thailand.</title>
        <authorList>
            <person name="Chaikitkaew S."/>
            <person name="Birkeland N.K."/>
        </authorList>
    </citation>
    <scope>NUCLEOTIDE SEQUENCE</scope>
    <source>
        <strain evidence="2">PL3</strain>
    </source>
</reference>